<evidence type="ECO:0000256" key="6">
    <source>
        <dbReference type="RuleBase" id="RU365057"/>
    </source>
</evidence>
<feature type="compositionally biased region" description="Basic residues" evidence="7">
    <location>
        <begin position="258"/>
        <end position="268"/>
    </location>
</feature>
<comment type="caution">
    <text evidence="11">The sequence shown here is derived from an EMBL/GenBank/DDBJ whole genome shotgun (WGS) entry which is preliminary data.</text>
</comment>
<dbReference type="InterPro" id="IPR007949">
    <property type="entry name" value="SDA1_MD"/>
</dbReference>
<dbReference type="Pfam" id="PF21638">
    <property type="entry name" value="SDA1_C"/>
    <property type="match status" value="1"/>
</dbReference>
<evidence type="ECO:0000259" key="8">
    <source>
        <dbReference type="Pfam" id="PF05285"/>
    </source>
</evidence>
<protein>
    <recommendedName>
        <fullName evidence="6">Protein SDA1</fullName>
    </recommendedName>
</protein>
<name>A0AAV1ZVJ3_9ARAC</name>
<feature type="domain" description="SDA1 N-terminal" evidence="9">
    <location>
        <begin position="62"/>
        <end position="432"/>
    </location>
</feature>
<feature type="compositionally biased region" description="Basic and acidic residues" evidence="7">
    <location>
        <begin position="669"/>
        <end position="678"/>
    </location>
</feature>
<evidence type="ECO:0000256" key="3">
    <source>
        <dbReference type="ARBA" id="ARBA00022517"/>
    </source>
</evidence>
<comment type="function">
    <text evidence="6">Required for 60S pre-ribosomal subunits export to the cytoplasm.</text>
</comment>
<keyword evidence="5 6" id="KW-0539">Nucleus</keyword>
<feature type="compositionally biased region" description="Acidic residues" evidence="7">
    <location>
        <begin position="526"/>
        <end position="542"/>
    </location>
</feature>
<dbReference type="Proteomes" id="UP001497382">
    <property type="component" value="Unassembled WGS sequence"/>
</dbReference>
<comment type="subcellular location">
    <subcellularLocation>
        <location evidence="6">Nucleus</location>
        <location evidence="6">Nucleolus</location>
    </subcellularLocation>
</comment>
<dbReference type="InterPro" id="IPR048292">
    <property type="entry name" value="SDA1_C"/>
</dbReference>
<keyword evidence="2 6" id="KW-0813">Transport</keyword>
<dbReference type="Pfam" id="PF08158">
    <property type="entry name" value="SDA1_HEAT"/>
    <property type="match status" value="1"/>
</dbReference>
<evidence type="ECO:0000256" key="1">
    <source>
        <dbReference type="ARBA" id="ARBA00005783"/>
    </source>
</evidence>
<accession>A0AAV1ZVJ3</accession>
<gene>
    <name evidence="11" type="ORF">LARSCL_LOCUS8307</name>
</gene>
<evidence type="ECO:0000259" key="9">
    <source>
        <dbReference type="Pfam" id="PF08158"/>
    </source>
</evidence>
<comment type="similarity">
    <text evidence="1 6">Belongs to the SDA1 family.</text>
</comment>
<dbReference type="SUPFAM" id="SSF48371">
    <property type="entry name" value="ARM repeat"/>
    <property type="match status" value="1"/>
</dbReference>
<organism evidence="11 12">
    <name type="scientific">Larinioides sclopetarius</name>
    <dbReference type="NCBI Taxonomy" id="280406"/>
    <lineage>
        <taxon>Eukaryota</taxon>
        <taxon>Metazoa</taxon>
        <taxon>Ecdysozoa</taxon>
        <taxon>Arthropoda</taxon>
        <taxon>Chelicerata</taxon>
        <taxon>Arachnida</taxon>
        <taxon>Araneae</taxon>
        <taxon>Araneomorphae</taxon>
        <taxon>Entelegynae</taxon>
        <taxon>Araneoidea</taxon>
        <taxon>Araneidae</taxon>
        <taxon>Larinioides</taxon>
    </lineage>
</organism>
<feature type="region of interest" description="Disordered" evidence="7">
    <location>
        <begin position="669"/>
        <end position="699"/>
    </location>
</feature>
<dbReference type="GO" id="GO:0042273">
    <property type="term" value="P:ribosomal large subunit biogenesis"/>
    <property type="evidence" value="ECO:0007669"/>
    <property type="project" value="UniProtKB-UniRule"/>
</dbReference>
<evidence type="ECO:0000256" key="7">
    <source>
        <dbReference type="SAM" id="MobiDB-lite"/>
    </source>
</evidence>
<keyword evidence="4 6" id="KW-0653">Protein transport</keyword>
<feature type="compositionally biased region" description="Basic and acidic residues" evidence="7">
    <location>
        <begin position="543"/>
        <end position="576"/>
    </location>
</feature>
<dbReference type="InterPro" id="IPR016024">
    <property type="entry name" value="ARM-type_fold"/>
</dbReference>
<feature type="region of interest" description="Disordered" evidence="7">
    <location>
        <begin position="231"/>
        <end position="268"/>
    </location>
</feature>
<dbReference type="InterPro" id="IPR012977">
    <property type="entry name" value="SDA1_N"/>
</dbReference>
<feature type="domain" description="SDA1 C-terminal" evidence="10">
    <location>
        <begin position="690"/>
        <end position="734"/>
    </location>
</feature>
<dbReference type="GO" id="GO:0015031">
    <property type="term" value="P:protein transport"/>
    <property type="evidence" value="ECO:0007669"/>
    <property type="project" value="UniProtKB-KW"/>
</dbReference>
<reference evidence="11 12" key="1">
    <citation type="submission" date="2024-04" db="EMBL/GenBank/DDBJ databases">
        <authorList>
            <person name="Rising A."/>
            <person name="Reimegard J."/>
            <person name="Sonavane S."/>
            <person name="Akerstrom W."/>
            <person name="Nylinder S."/>
            <person name="Hedman E."/>
            <person name="Kallberg Y."/>
        </authorList>
    </citation>
    <scope>NUCLEOTIDE SEQUENCE [LARGE SCALE GENOMIC DNA]</scope>
</reference>
<dbReference type="AlphaFoldDB" id="A0AAV1ZVJ3"/>
<dbReference type="GO" id="GO:0005730">
    <property type="term" value="C:nucleolus"/>
    <property type="evidence" value="ECO:0007669"/>
    <property type="project" value="UniProtKB-SubCell"/>
</dbReference>
<keyword evidence="12" id="KW-1185">Reference proteome</keyword>
<evidence type="ECO:0000313" key="12">
    <source>
        <dbReference type="Proteomes" id="UP001497382"/>
    </source>
</evidence>
<sequence>MKEKSSVKLTFSLLQLQNLVKRDPPSYYEEFQQQYEHYKAQLKLFKFDPQDFHENFTDLVSFLAQVSSCYEEDLKDFPVELMNILREYATILHPNMRHCLVKALILMRNRGVISPTDLTTLFFELLRCQDKLLRDMVRVHIVSDLKKINAVHKNQKVNTVLQNFMFKMLADDNKTAAIVSLDIMTELYRRNIWKDEKTVNGIASACFSKHVKLLVKAIHFFLNIDAKDDDEEEKSDSEDDTPAPTPTSTLREVVQSHKVNKKTRKRKRMLEKAKQVLKKSRNQKKNHETVNFAAIHLLHDPLGLAEKLFVRLQSMKEGFEVKLLVMNFISRLIGIHELLILNFYPFLRKFIKPRQTDVTKILMCAAQAVHELVPPDSVQEVVKEILYNFVTERNSSEVITVGINSIREICVRCPLAIDQDLLHDLAQYEKYKDKNVTMAAKSLIKLFREINPKLLQRKFRSRPTEATKQIDSKKFEYGALSAKSYIPGAQNLSLDPSAENIDVKAEDDEANDSDGSWIDVSHSEDEISDEEDDKSEEEEDGGKDENVEEKIPKTADEFVENEINKSETDAVDENKAAKKAKTNVSENVEDEKVKAETISHSRILSQEEFQKIKAIQIANQVQYAKGKKRKAESMTKEPELKKNEVVSLRDIERLHKKPKTDKETRLATVLEGREDREKFGKKKEKNPHASKTKKQQKKNKAFMMIKHKVRSKVKRSFRDKQLALRNALLRRKKKH</sequence>
<dbReference type="PANTHER" id="PTHR12730">
    <property type="entry name" value="HSDA/SDA1-RELATED"/>
    <property type="match status" value="1"/>
</dbReference>
<dbReference type="InterPro" id="IPR027312">
    <property type="entry name" value="Sda1"/>
</dbReference>
<dbReference type="EMBL" id="CAXIEN010000088">
    <property type="protein sequence ID" value="CAL1275812.1"/>
    <property type="molecule type" value="Genomic_DNA"/>
</dbReference>
<evidence type="ECO:0000313" key="11">
    <source>
        <dbReference type="EMBL" id="CAL1275812.1"/>
    </source>
</evidence>
<feature type="domain" description="SDA1 middle" evidence="8">
    <location>
        <begin position="517"/>
        <end position="672"/>
    </location>
</feature>
<feature type="region of interest" description="Disordered" evidence="7">
    <location>
        <begin position="506"/>
        <end position="588"/>
    </location>
</feature>
<keyword evidence="3 6" id="KW-0690">Ribosome biogenesis</keyword>
<evidence type="ECO:0000259" key="10">
    <source>
        <dbReference type="Pfam" id="PF21638"/>
    </source>
</evidence>
<dbReference type="GO" id="GO:0000055">
    <property type="term" value="P:ribosomal large subunit export from nucleus"/>
    <property type="evidence" value="ECO:0007669"/>
    <property type="project" value="UniProtKB-UniRule"/>
</dbReference>
<feature type="compositionally biased region" description="Basic residues" evidence="7">
    <location>
        <begin position="679"/>
        <end position="699"/>
    </location>
</feature>
<dbReference type="PANTHER" id="PTHR12730:SF0">
    <property type="entry name" value="PROTEIN SDA1 HOMOLOG"/>
    <property type="match status" value="1"/>
</dbReference>
<evidence type="ECO:0000256" key="2">
    <source>
        <dbReference type="ARBA" id="ARBA00022448"/>
    </source>
</evidence>
<evidence type="ECO:0000256" key="5">
    <source>
        <dbReference type="ARBA" id="ARBA00023242"/>
    </source>
</evidence>
<feature type="compositionally biased region" description="Acidic residues" evidence="7">
    <location>
        <begin position="231"/>
        <end position="241"/>
    </location>
</feature>
<dbReference type="Pfam" id="PF05285">
    <property type="entry name" value="SDA1_dom"/>
    <property type="match status" value="1"/>
</dbReference>
<proteinExistence type="inferred from homology"/>
<evidence type="ECO:0000256" key="4">
    <source>
        <dbReference type="ARBA" id="ARBA00022927"/>
    </source>
</evidence>